<evidence type="ECO:0000256" key="3">
    <source>
        <dbReference type="ARBA" id="ARBA00023242"/>
    </source>
</evidence>
<protein>
    <submittedName>
        <fullName evidence="6">Clavaminate synthase-like protein</fullName>
    </submittedName>
</protein>
<evidence type="ECO:0000256" key="1">
    <source>
        <dbReference type="ARBA" id="ARBA00004123"/>
    </source>
</evidence>
<evidence type="ECO:0000313" key="6">
    <source>
        <dbReference type="EMBL" id="GAT43093.1"/>
    </source>
</evidence>
<proteinExistence type="predicted"/>
<accession>A0ABQ0KVX0</accession>
<dbReference type="PANTHER" id="PTHR12549">
    <property type="entry name" value="JMJC DOMAIN-CONTAINING HISTONE DEMETHYLATION PROTEIN"/>
    <property type="match status" value="1"/>
</dbReference>
<keyword evidence="7" id="KW-1185">Reference proteome</keyword>
<evidence type="ECO:0000313" key="7">
    <source>
        <dbReference type="Proteomes" id="UP000815677"/>
    </source>
</evidence>
<dbReference type="InterPro" id="IPR003347">
    <property type="entry name" value="JmjC_dom"/>
</dbReference>
<dbReference type="Gene3D" id="2.60.120.650">
    <property type="entry name" value="Cupin"/>
    <property type="match status" value="1"/>
</dbReference>
<organism evidence="6 7">
    <name type="scientific">Mycena chlorophos</name>
    <name type="common">Agaric fungus</name>
    <name type="synonym">Agaricus chlorophos</name>
    <dbReference type="NCBI Taxonomy" id="658473"/>
    <lineage>
        <taxon>Eukaryota</taxon>
        <taxon>Fungi</taxon>
        <taxon>Dikarya</taxon>
        <taxon>Basidiomycota</taxon>
        <taxon>Agaricomycotina</taxon>
        <taxon>Agaricomycetes</taxon>
        <taxon>Agaricomycetidae</taxon>
        <taxon>Agaricales</taxon>
        <taxon>Marasmiineae</taxon>
        <taxon>Mycenaceae</taxon>
        <taxon>Mycena</taxon>
    </lineage>
</organism>
<gene>
    <name evidence="6" type="ORF">MCHLO_00786</name>
</gene>
<feature type="domain" description="JmjC" evidence="5">
    <location>
        <begin position="419"/>
        <end position="576"/>
    </location>
</feature>
<reference evidence="6" key="1">
    <citation type="submission" date="2014-09" db="EMBL/GenBank/DDBJ databases">
        <title>Genome sequence of the luminous mushroom Mycena chlorophos for searching fungal bioluminescence genes.</title>
        <authorList>
            <person name="Tanaka Y."/>
            <person name="Kasuga D."/>
            <person name="Oba Y."/>
            <person name="Hase S."/>
            <person name="Sato K."/>
            <person name="Oba Y."/>
            <person name="Sakakibara Y."/>
        </authorList>
    </citation>
    <scope>NUCLEOTIDE SEQUENCE</scope>
</reference>
<feature type="region of interest" description="Disordered" evidence="4">
    <location>
        <begin position="1"/>
        <end position="31"/>
    </location>
</feature>
<dbReference type="InterPro" id="IPR045109">
    <property type="entry name" value="LSDs-like"/>
</dbReference>
<dbReference type="EMBL" id="DF838579">
    <property type="protein sequence ID" value="GAT43093.1"/>
    <property type="molecule type" value="Genomic_DNA"/>
</dbReference>
<dbReference type="SMART" id="SM00558">
    <property type="entry name" value="JmjC"/>
    <property type="match status" value="1"/>
</dbReference>
<dbReference type="Pfam" id="PF02373">
    <property type="entry name" value="JmjC"/>
    <property type="match status" value="1"/>
</dbReference>
<name>A0ABQ0KVX0_MYCCL</name>
<dbReference type="PROSITE" id="PS51184">
    <property type="entry name" value="JMJC"/>
    <property type="match status" value="1"/>
</dbReference>
<dbReference type="PANTHER" id="PTHR12549:SF38">
    <property type="entry name" value="JMJC DOMAIN-CONTAINING HISTONE DEMETHYLASE 2, ISOFORM A"/>
    <property type="match status" value="1"/>
</dbReference>
<dbReference type="SUPFAM" id="SSF51197">
    <property type="entry name" value="Clavaminate synthase-like"/>
    <property type="match status" value="1"/>
</dbReference>
<feature type="compositionally biased region" description="Basic residues" evidence="4">
    <location>
        <begin position="8"/>
        <end position="28"/>
    </location>
</feature>
<evidence type="ECO:0000256" key="4">
    <source>
        <dbReference type="SAM" id="MobiDB-lite"/>
    </source>
</evidence>
<evidence type="ECO:0000256" key="2">
    <source>
        <dbReference type="ARBA" id="ARBA00022723"/>
    </source>
</evidence>
<dbReference type="Proteomes" id="UP000815677">
    <property type="component" value="Unassembled WGS sequence"/>
</dbReference>
<sequence length="576" mass="64640">MTTASSSPHKRTRGKGNKLAKSLRRKEKKREAVKALSAAEREQRAINIQRNKFARVVTKSTRAATASAAPIPLLINFFFRIEPATFDPETNMRVPARVTTSTAPLPQNFTVVRQAASCHRMRHSTLPRQLLSDLSCNVDECRFQDIRAFIVVQKRPIGVVFSVERETESPIWPVQEWKKEYRVNLLDRKVHVARALLPYIQQELAHQTNPNVVCVSRDLGTRVNCDQCSTGVMGGSWLCRVCGGELCLECHGHLPGSLFCKNNARHQPENFAPLTRFTASEVKPALLEMQMLVSTHPAPYRPPVPAAVVDDPLPYRPDEESILIYEVLRLSSPAEEPFRSALADGAPFVLSKLRAELSNIWHPTYWATQFGDTPCTVIDWQTTAASPSTIGAFFTDFGKPGRTLKIKDLPPTENFAQFSPSHHSEFEALIPGTIRSKSQDNFFSSFPENANAMDPGPKMYNADPNRAVDIKQPSTALHVDLSDAINILVHGVPNLGQEEEAMAAWDLFREQDTPALCDYLRRKCAIPEEEHPIQLQTLYVDDDMRRELAQQGIFSYRVYQKVGEAIVIPAGWPHQV</sequence>
<keyword evidence="2" id="KW-0479">Metal-binding</keyword>
<comment type="subcellular location">
    <subcellularLocation>
        <location evidence="1">Nucleus</location>
    </subcellularLocation>
</comment>
<evidence type="ECO:0000259" key="5">
    <source>
        <dbReference type="PROSITE" id="PS51184"/>
    </source>
</evidence>
<keyword evidence="3" id="KW-0539">Nucleus</keyword>